<organism evidence="8 9">
    <name type="scientific">Rhizobium oryzicola</name>
    <dbReference type="NCBI Taxonomy" id="1232668"/>
    <lineage>
        <taxon>Bacteria</taxon>
        <taxon>Pseudomonadati</taxon>
        <taxon>Pseudomonadota</taxon>
        <taxon>Alphaproteobacteria</taxon>
        <taxon>Hyphomicrobiales</taxon>
        <taxon>Rhizobiaceae</taxon>
        <taxon>Rhizobium/Agrobacterium group</taxon>
        <taxon>Rhizobium</taxon>
    </lineage>
</organism>
<feature type="domain" description="SIS" evidence="7">
    <location>
        <begin position="46"/>
        <end position="189"/>
    </location>
</feature>
<reference evidence="8" key="2">
    <citation type="submission" date="2023-07" db="EMBL/GenBank/DDBJ databases">
        <authorList>
            <person name="Sun H."/>
        </authorList>
    </citation>
    <scope>NUCLEOTIDE SEQUENCE</scope>
    <source>
        <strain evidence="8">05753</strain>
    </source>
</reference>
<accession>A0ABT8SU56</accession>
<dbReference type="PANTHER" id="PTHR42745:SF1">
    <property type="entry name" value="ARABINOSE 5-PHOSPHATE ISOMERASE KDSD"/>
    <property type="match status" value="1"/>
</dbReference>
<dbReference type="GO" id="GO:0016853">
    <property type="term" value="F:isomerase activity"/>
    <property type="evidence" value="ECO:0007669"/>
    <property type="project" value="UniProtKB-KW"/>
</dbReference>
<dbReference type="SMART" id="SM00116">
    <property type="entry name" value="CBS"/>
    <property type="match status" value="2"/>
</dbReference>
<reference evidence="8" key="1">
    <citation type="journal article" date="2015" name="Int. J. Syst. Evol. Microbiol.">
        <title>Rhizobium oryzicola sp. nov., potential plant-growth-promoting endophytic bacteria isolated from rice roots.</title>
        <authorList>
            <person name="Zhang X.X."/>
            <person name="Gao J.S."/>
            <person name="Cao Y.H."/>
            <person name="Sheirdil R.A."/>
            <person name="Wang X.C."/>
            <person name="Zhang L."/>
        </authorList>
    </citation>
    <scope>NUCLEOTIDE SEQUENCE</scope>
    <source>
        <strain evidence="8">05753</strain>
    </source>
</reference>
<comment type="caution">
    <text evidence="8">The sequence shown here is derived from an EMBL/GenBank/DDBJ whole genome shotgun (WGS) entry which is preliminary data.</text>
</comment>
<keyword evidence="2" id="KW-0677">Repeat</keyword>
<dbReference type="InterPro" id="IPR035474">
    <property type="entry name" value="SIS_Kpsf"/>
</dbReference>
<dbReference type="NCBIfam" id="TIGR00393">
    <property type="entry name" value="kpsF"/>
    <property type="match status" value="1"/>
</dbReference>
<dbReference type="InterPro" id="IPR046342">
    <property type="entry name" value="CBS_dom_sf"/>
</dbReference>
<dbReference type="EMBL" id="JAUKWQ010000002">
    <property type="protein sequence ID" value="MDO1581979.1"/>
    <property type="molecule type" value="Genomic_DNA"/>
</dbReference>
<evidence type="ECO:0000256" key="4">
    <source>
        <dbReference type="PIRNR" id="PIRNR004692"/>
    </source>
</evidence>
<dbReference type="PROSITE" id="PS51464">
    <property type="entry name" value="SIS"/>
    <property type="match status" value="1"/>
</dbReference>
<evidence type="ECO:0000256" key="3">
    <source>
        <dbReference type="ARBA" id="ARBA00023122"/>
    </source>
</evidence>
<evidence type="ECO:0000256" key="5">
    <source>
        <dbReference type="PROSITE-ProRule" id="PRU00703"/>
    </source>
</evidence>
<evidence type="ECO:0000256" key="2">
    <source>
        <dbReference type="ARBA" id="ARBA00022737"/>
    </source>
</evidence>
<name>A0ABT8SU56_9HYPH</name>
<keyword evidence="8" id="KW-0413">Isomerase</keyword>
<dbReference type="RefSeq" id="WP_302076706.1">
    <property type="nucleotide sequence ID" value="NZ_JAUKWQ010000002.1"/>
</dbReference>
<comment type="similarity">
    <text evidence="1 4">Belongs to the SIS family. GutQ/KpsF subfamily.</text>
</comment>
<dbReference type="Proteomes" id="UP001169006">
    <property type="component" value="Unassembled WGS sequence"/>
</dbReference>
<dbReference type="Pfam" id="PF00571">
    <property type="entry name" value="CBS"/>
    <property type="match status" value="2"/>
</dbReference>
<dbReference type="SUPFAM" id="SSF53697">
    <property type="entry name" value="SIS domain"/>
    <property type="match status" value="1"/>
</dbReference>
<dbReference type="PROSITE" id="PS51371">
    <property type="entry name" value="CBS"/>
    <property type="match status" value="2"/>
</dbReference>
<proteinExistence type="inferred from homology"/>
<evidence type="ECO:0000259" key="7">
    <source>
        <dbReference type="PROSITE" id="PS51464"/>
    </source>
</evidence>
<sequence length="331" mass="34021">MIKKAVQTVDADSVHSALRTIAAEKEGLAAIERALTGELGDAFRAAVDIIASIPGRVIVTGVGKSGHIGAKLAATFASTGTPASFVHAAEANHGDLGMIASGDAVLALSKGGESAELKSIIAYTRRFSIPLIAMTASSESSLGRAADVVLLLPDAEEACPHGLAPTTSTLMQLALGDALALALLEARGFSAADFRVFHPGGKLGALLTHTGDIMHTGDRLPIVPLGTDIPRAVQVLSDKKFGCVGIVDGEGVLCGVITNGDIGRQLHRNLGSLVVEDIMTRSPKAVKADLVAGAALAFVNQHNISALFVVDDENRPIGVLGFHDLLRIGVA</sequence>
<keyword evidence="3 5" id="KW-0129">CBS domain</keyword>
<dbReference type="InterPro" id="IPR000644">
    <property type="entry name" value="CBS_dom"/>
</dbReference>
<dbReference type="InterPro" id="IPR050986">
    <property type="entry name" value="GutQ/KpsF_isomerases"/>
</dbReference>
<evidence type="ECO:0000313" key="9">
    <source>
        <dbReference type="Proteomes" id="UP001169006"/>
    </source>
</evidence>
<dbReference type="CDD" id="cd05014">
    <property type="entry name" value="SIS_Kpsf"/>
    <property type="match status" value="1"/>
</dbReference>
<dbReference type="PANTHER" id="PTHR42745">
    <property type="match status" value="1"/>
</dbReference>
<dbReference type="InterPro" id="IPR004800">
    <property type="entry name" value="KdsD/KpsF-type"/>
</dbReference>
<feature type="domain" description="CBS" evidence="6">
    <location>
        <begin position="214"/>
        <end position="273"/>
    </location>
</feature>
<feature type="domain" description="CBS" evidence="6">
    <location>
        <begin position="279"/>
        <end position="331"/>
    </location>
</feature>
<dbReference type="PIRSF" id="PIRSF004692">
    <property type="entry name" value="KdsD_KpsF"/>
    <property type="match status" value="1"/>
</dbReference>
<gene>
    <name evidence="8" type="ORF">Q2T52_07715</name>
</gene>
<dbReference type="Gene3D" id="3.40.50.10490">
    <property type="entry name" value="Glucose-6-phosphate isomerase like protein, domain 1"/>
    <property type="match status" value="1"/>
</dbReference>
<evidence type="ECO:0000313" key="8">
    <source>
        <dbReference type="EMBL" id="MDO1581979.1"/>
    </source>
</evidence>
<dbReference type="Pfam" id="PF01380">
    <property type="entry name" value="SIS"/>
    <property type="match status" value="1"/>
</dbReference>
<dbReference type="Gene3D" id="3.10.580.10">
    <property type="entry name" value="CBS-domain"/>
    <property type="match status" value="1"/>
</dbReference>
<dbReference type="CDD" id="cd04604">
    <property type="entry name" value="CBS_pair_SIS_assoc"/>
    <property type="match status" value="1"/>
</dbReference>
<evidence type="ECO:0000256" key="1">
    <source>
        <dbReference type="ARBA" id="ARBA00008165"/>
    </source>
</evidence>
<dbReference type="InterPro" id="IPR046348">
    <property type="entry name" value="SIS_dom_sf"/>
</dbReference>
<evidence type="ECO:0000259" key="6">
    <source>
        <dbReference type="PROSITE" id="PS51371"/>
    </source>
</evidence>
<dbReference type="InterPro" id="IPR001347">
    <property type="entry name" value="SIS_dom"/>
</dbReference>
<keyword evidence="9" id="KW-1185">Reference proteome</keyword>
<protein>
    <submittedName>
        <fullName evidence="8">KpsF/GutQ family sugar-phosphate isomerase</fullName>
    </submittedName>
</protein>